<comment type="caution">
    <text evidence="5">The sequence shown here is derived from an EMBL/GenBank/DDBJ whole genome shotgun (WGS) entry which is preliminary data.</text>
</comment>
<accession>A0A7J7JAB4</accession>
<dbReference type="SUPFAM" id="SSF53474">
    <property type="entry name" value="alpha/beta-Hydrolases"/>
    <property type="match status" value="1"/>
</dbReference>
<evidence type="ECO:0000313" key="6">
    <source>
        <dbReference type="Proteomes" id="UP000593567"/>
    </source>
</evidence>
<dbReference type="Gene3D" id="3.40.50.1820">
    <property type="entry name" value="alpha/beta hydrolase"/>
    <property type="match status" value="1"/>
</dbReference>
<keyword evidence="2 3" id="KW-0378">Hydrolase</keyword>
<protein>
    <recommendedName>
        <fullName evidence="3">Carboxylic ester hydrolase</fullName>
        <ecNumber evidence="3">3.1.1.-</ecNumber>
    </recommendedName>
</protein>
<dbReference type="EC" id="3.1.1.-" evidence="3"/>
<feature type="domain" description="Carboxylesterase type B" evidence="4">
    <location>
        <begin position="5"/>
        <end position="252"/>
    </location>
</feature>
<dbReference type="InterPro" id="IPR029058">
    <property type="entry name" value="AB_hydrolase_fold"/>
</dbReference>
<keyword evidence="6" id="KW-1185">Reference proteome</keyword>
<dbReference type="OrthoDB" id="408631at2759"/>
<dbReference type="GO" id="GO:0016787">
    <property type="term" value="F:hydrolase activity"/>
    <property type="evidence" value="ECO:0007669"/>
    <property type="project" value="UniProtKB-KW"/>
</dbReference>
<evidence type="ECO:0000313" key="5">
    <source>
        <dbReference type="EMBL" id="KAF6023169.1"/>
    </source>
</evidence>
<evidence type="ECO:0000256" key="2">
    <source>
        <dbReference type="ARBA" id="ARBA00022801"/>
    </source>
</evidence>
<dbReference type="InterPro" id="IPR050309">
    <property type="entry name" value="Type-B_Carboxylest/Lipase"/>
</dbReference>
<reference evidence="5" key="1">
    <citation type="submission" date="2020-06" db="EMBL/GenBank/DDBJ databases">
        <title>Draft genome of Bugula neritina, a colonial animal packing powerful symbionts and potential medicines.</title>
        <authorList>
            <person name="Rayko M."/>
        </authorList>
    </citation>
    <scope>NUCLEOTIDE SEQUENCE [LARGE SCALE GENOMIC DNA]</scope>
    <source>
        <strain evidence="5">Kwan_BN1</strain>
    </source>
</reference>
<dbReference type="PROSITE" id="PS00122">
    <property type="entry name" value="CARBOXYLESTERASE_B_1"/>
    <property type="match status" value="1"/>
</dbReference>
<sequence>MLITGVRYAEPPVGKLRFKKPQAAEGWRGVRDAKVPGAICPQISPATYKFAGEEDCLFMDITVPGGVQSGAKKPVMVWIHGGGYSSGSGSPYLGVALATTGNVITVSINYRLGFLGFLAIEKGTGNYGLWDQRAALLWVKQNIAQFGGDPDLVTIFGESAGGGSVSAHTIGQHSDGLFKRAIAQSGTAYMMFGQSDNMRYKWEQSIRESTNCDAKLSTHECLDNKTAEEIVTQTKILNFFVPVADDDFFADEVVLKESYDVSKRQVCNKAFFIHFVIKSFNI</sequence>
<evidence type="ECO:0000259" key="4">
    <source>
        <dbReference type="Pfam" id="PF00135"/>
    </source>
</evidence>
<dbReference type="InterPro" id="IPR002018">
    <property type="entry name" value="CarbesteraseB"/>
</dbReference>
<dbReference type="PANTHER" id="PTHR11559">
    <property type="entry name" value="CARBOXYLESTERASE"/>
    <property type="match status" value="1"/>
</dbReference>
<dbReference type="Proteomes" id="UP000593567">
    <property type="component" value="Unassembled WGS sequence"/>
</dbReference>
<name>A0A7J7JAB4_BUGNE</name>
<dbReference type="InterPro" id="IPR019826">
    <property type="entry name" value="Carboxylesterase_B_AS"/>
</dbReference>
<comment type="similarity">
    <text evidence="1 3">Belongs to the type-B carboxylesterase/lipase family.</text>
</comment>
<organism evidence="5 6">
    <name type="scientific">Bugula neritina</name>
    <name type="common">Brown bryozoan</name>
    <name type="synonym">Sertularia neritina</name>
    <dbReference type="NCBI Taxonomy" id="10212"/>
    <lineage>
        <taxon>Eukaryota</taxon>
        <taxon>Metazoa</taxon>
        <taxon>Spiralia</taxon>
        <taxon>Lophotrochozoa</taxon>
        <taxon>Bryozoa</taxon>
        <taxon>Gymnolaemata</taxon>
        <taxon>Cheilostomatida</taxon>
        <taxon>Flustrina</taxon>
        <taxon>Buguloidea</taxon>
        <taxon>Bugulidae</taxon>
        <taxon>Bugula</taxon>
    </lineage>
</organism>
<dbReference type="Pfam" id="PF00135">
    <property type="entry name" value="COesterase"/>
    <property type="match status" value="1"/>
</dbReference>
<dbReference type="AlphaFoldDB" id="A0A7J7JAB4"/>
<gene>
    <name evidence="5" type="ORF">EB796_018531</name>
</gene>
<proteinExistence type="inferred from homology"/>
<evidence type="ECO:0000256" key="1">
    <source>
        <dbReference type="ARBA" id="ARBA00005964"/>
    </source>
</evidence>
<dbReference type="EMBL" id="VXIV02002752">
    <property type="protein sequence ID" value="KAF6023169.1"/>
    <property type="molecule type" value="Genomic_DNA"/>
</dbReference>
<evidence type="ECO:0000256" key="3">
    <source>
        <dbReference type="RuleBase" id="RU361235"/>
    </source>
</evidence>